<organism evidence="3 4">
    <name type="scientific">Basidiobolus ranarum</name>
    <dbReference type="NCBI Taxonomy" id="34480"/>
    <lineage>
        <taxon>Eukaryota</taxon>
        <taxon>Fungi</taxon>
        <taxon>Fungi incertae sedis</taxon>
        <taxon>Zoopagomycota</taxon>
        <taxon>Entomophthoromycotina</taxon>
        <taxon>Basidiobolomycetes</taxon>
        <taxon>Basidiobolales</taxon>
        <taxon>Basidiobolaceae</taxon>
        <taxon>Basidiobolus</taxon>
    </lineage>
</organism>
<dbReference type="CDD" id="cd20546">
    <property type="entry name" value="CYCLIN_SpCG1C_ScCTK2-like_rpt2"/>
    <property type="match status" value="1"/>
</dbReference>
<keyword evidence="4" id="KW-1185">Reference proteome</keyword>
<dbReference type="Proteomes" id="UP001479436">
    <property type="component" value="Unassembled WGS sequence"/>
</dbReference>
<dbReference type="InterPro" id="IPR036915">
    <property type="entry name" value="Cyclin-like_sf"/>
</dbReference>
<reference evidence="3 4" key="1">
    <citation type="submission" date="2023-04" db="EMBL/GenBank/DDBJ databases">
        <title>Genome of Basidiobolus ranarum AG-B5.</title>
        <authorList>
            <person name="Stajich J.E."/>
            <person name="Carter-House D."/>
            <person name="Gryganskyi A."/>
        </authorList>
    </citation>
    <scope>NUCLEOTIDE SEQUENCE [LARGE SCALE GENOMIC DNA]</scope>
    <source>
        <strain evidence="3 4">AG-B5</strain>
    </source>
</reference>
<feature type="domain" description="Cyclin-like" evidence="2">
    <location>
        <begin position="153"/>
        <end position="238"/>
    </location>
</feature>
<dbReference type="Pfam" id="PF00134">
    <property type="entry name" value="Cyclin_N"/>
    <property type="match status" value="1"/>
</dbReference>
<dbReference type="SMART" id="SM00385">
    <property type="entry name" value="CYCLIN"/>
    <property type="match status" value="2"/>
</dbReference>
<dbReference type="SUPFAM" id="SSF47954">
    <property type="entry name" value="Cyclin-like"/>
    <property type="match status" value="2"/>
</dbReference>
<dbReference type="EMBL" id="JASJQH010007552">
    <property type="protein sequence ID" value="KAK9704500.1"/>
    <property type="molecule type" value="Genomic_DNA"/>
</dbReference>
<gene>
    <name evidence="3" type="ORF">K7432_010145</name>
</gene>
<evidence type="ECO:0000313" key="3">
    <source>
        <dbReference type="EMBL" id="KAK9704500.1"/>
    </source>
</evidence>
<evidence type="ECO:0000259" key="2">
    <source>
        <dbReference type="SMART" id="SM00385"/>
    </source>
</evidence>
<comment type="similarity">
    <text evidence="1">Belongs to the cyclin family.</text>
</comment>
<protein>
    <recommendedName>
        <fullName evidence="2">Cyclin-like domain-containing protein</fullName>
    </recommendedName>
</protein>
<dbReference type="PANTHER" id="PTHR10026">
    <property type="entry name" value="CYCLIN"/>
    <property type="match status" value="1"/>
</dbReference>
<name>A0ABR2VWD3_9FUNG</name>
<sequence length="277" mass="32126">MSTPYSCQWYFKREEIEKTPSIQDGTPFEKELIERAKGCNFIVSVGRSLQLPQLTLATATTFLHRFFMRQSLKDYHYYDIGATCLFVATKVEETLRKLKDLIVVCVQKAQKNDKLLVEEDSKEFKRWRDMILYNEEIVMETICFDLAIEHPYVSLLRFTRELKGSKPLAQTAWAFLNDSLRTTLCVTYRPHIVAAAALYIASKYLDEKLGDPVEGKPWWEVVDASIQDIQDASSQILDQYQQLPVLPQFRLVPKTHSPITESNFYTSKKKLTNVYAN</sequence>
<proteinExistence type="inferred from homology"/>
<dbReference type="InterPro" id="IPR043198">
    <property type="entry name" value="Cyclin/Ssn8"/>
</dbReference>
<feature type="domain" description="Cyclin-like" evidence="2">
    <location>
        <begin position="40"/>
        <end position="140"/>
    </location>
</feature>
<keyword evidence="1" id="KW-0195">Cyclin</keyword>
<dbReference type="InterPro" id="IPR006671">
    <property type="entry name" value="Cyclin_N"/>
</dbReference>
<dbReference type="PIRSF" id="PIRSF036580">
    <property type="entry name" value="Cyclin_L"/>
    <property type="match status" value="1"/>
</dbReference>
<evidence type="ECO:0000313" key="4">
    <source>
        <dbReference type="Proteomes" id="UP001479436"/>
    </source>
</evidence>
<evidence type="ECO:0000256" key="1">
    <source>
        <dbReference type="RuleBase" id="RU000383"/>
    </source>
</evidence>
<dbReference type="InterPro" id="IPR013763">
    <property type="entry name" value="Cyclin-like_dom"/>
</dbReference>
<dbReference type="Gene3D" id="1.10.472.10">
    <property type="entry name" value="Cyclin-like"/>
    <property type="match status" value="2"/>
</dbReference>
<accession>A0ABR2VWD3</accession>
<comment type="caution">
    <text evidence="3">The sequence shown here is derived from an EMBL/GenBank/DDBJ whole genome shotgun (WGS) entry which is preliminary data.</text>
</comment>
<dbReference type="Pfam" id="PF21797">
    <property type="entry name" value="CycT2-like_C"/>
    <property type="match status" value="1"/>
</dbReference>
<dbReference type="CDD" id="cd20545">
    <property type="entry name" value="CYCLIN_SpCG1C-like_rpt1"/>
    <property type="match status" value="1"/>
</dbReference>